<feature type="active site" description="Proton acceptor" evidence="7">
    <location>
        <position position="66"/>
    </location>
</feature>
<sequence length="185" mass="21182">MEELYFITGNKGKFKEAKEKLEYLNIELIQTKMEYPEIQASDLKEIALFGINYCSERLKSPFFLEDSGLFIEELNSFPGPYSRYVQDAIGNEGILKLLFGLKNRSAYFKSIVGLYKDGPHLFEGISRGTIANEMRGHEGFGYDPIFIPKENSRTFGEMTTQEKNSFSHRGKALEIMAKYLENGVE</sequence>
<keyword evidence="2 7" id="KW-0479">Metal-binding</keyword>
<evidence type="ECO:0000256" key="4">
    <source>
        <dbReference type="ARBA" id="ARBA00022801"/>
    </source>
</evidence>
<dbReference type="GO" id="GO:0035870">
    <property type="term" value="F:dITP diphosphatase activity"/>
    <property type="evidence" value="ECO:0007669"/>
    <property type="project" value="UniProtKB-UniRule"/>
</dbReference>
<dbReference type="GO" id="GO:0046872">
    <property type="term" value="F:metal ion binding"/>
    <property type="evidence" value="ECO:0007669"/>
    <property type="project" value="UniProtKB-KW"/>
</dbReference>
<comment type="function">
    <text evidence="7">Pyrophosphatase that catalyzes the hydrolysis of nucleoside triphosphates to their monophosphate derivatives, with a high preference for the non-canonical purine nucleotides XTP (xanthosine triphosphate), dITP (deoxyinosine triphosphate) and ITP. Seems to function as a house-cleaning enzyme that removes non-canonical purine nucleotides from the nucleotide pool, thus preventing their incorporation into DNA/RNA and avoiding chromosomal lesions.</text>
</comment>
<dbReference type="InterPro" id="IPR002637">
    <property type="entry name" value="RdgB/HAM1"/>
</dbReference>
<feature type="binding site" evidence="7">
    <location>
        <position position="67"/>
    </location>
    <ligand>
        <name>substrate</name>
    </ligand>
</feature>
<dbReference type="EMBL" id="LNGC01000008">
    <property type="protein sequence ID" value="KYC53252.1"/>
    <property type="molecule type" value="Genomic_DNA"/>
</dbReference>
<evidence type="ECO:0000256" key="6">
    <source>
        <dbReference type="ARBA" id="ARBA00023080"/>
    </source>
</evidence>
<reference evidence="9 10" key="1">
    <citation type="journal article" date="2016" name="ISME J.">
        <title>Chasing the elusive Euryarchaeota class WSA2: genomes reveal a uniquely fastidious methyl-reducing methanogen.</title>
        <authorList>
            <person name="Nobu M.K."/>
            <person name="Narihiro T."/>
            <person name="Kuroda K."/>
            <person name="Mei R."/>
            <person name="Liu W.T."/>
        </authorList>
    </citation>
    <scope>NUCLEOTIDE SEQUENCE [LARGE SCALE GENOMIC DNA]</scope>
    <source>
        <strain evidence="9">U1lsi0528_Bin055</strain>
    </source>
</reference>
<protein>
    <recommendedName>
        <fullName evidence="7">dITP/XTP pyrophosphatase</fullName>
        <ecNumber evidence="7">3.6.1.66</ecNumber>
    </recommendedName>
    <alternativeName>
        <fullName evidence="7">Non-canonical purine NTP pyrophosphatase</fullName>
    </alternativeName>
    <alternativeName>
        <fullName evidence="7">Non-standard purine NTP pyrophosphatase</fullName>
    </alternativeName>
    <alternativeName>
        <fullName evidence="7">Nucleoside-triphosphate diphosphatase</fullName>
    </alternativeName>
    <alternativeName>
        <fullName evidence="7">Nucleoside-triphosphate pyrophosphatase</fullName>
        <shortName evidence="7">NTPase</shortName>
    </alternativeName>
</protein>
<dbReference type="AlphaFoldDB" id="A0A150J7M9"/>
<dbReference type="NCBIfam" id="TIGR00042">
    <property type="entry name" value="RdgB/HAM1 family non-canonical purine NTP pyrophosphatase"/>
    <property type="match status" value="1"/>
</dbReference>
<keyword evidence="3 7" id="KW-0547">Nucleotide-binding</keyword>
<comment type="caution">
    <text evidence="9">The sequence shown here is derived from an EMBL/GenBank/DDBJ whole genome shotgun (WGS) entry which is preliminary data.</text>
</comment>
<keyword evidence="5 7" id="KW-0460">Magnesium</keyword>
<dbReference type="GO" id="GO:0005737">
    <property type="term" value="C:cytoplasm"/>
    <property type="evidence" value="ECO:0007669"/>
    <property type="project" value="TreeGrafter"/>
</dbReference>
<dbReference type="GO" id="GO:0009146">
    <property type="term" value="P:purine nucleoside triphosphate catabolic process"/>
    <property type="evidence" value="ECO:0007669"/>
    <property type="project" value="UniProtKB-UniRule"/>
</dbReference>
<evidence type="ECO:0000256" key="5">
    <source>
        <dbReference type="ARBA" id="ARBA00022842"/>
    </source>
</evidence>
<dbReference type="GO" id="GO:0009117">
    <property type="term" value="P:nucleotide metabolic process"/>
    <property type="evidence" value="ECO:0007669"/>
    <property type="project" value="UniProtKB-KW"/>
</dbReference>
<dbReference type="NCBIfam" id="NF011396">
    <property type="entry name" value="PRK14821.1"/>
    <property type="match status" value="1"/>
</dbReference>
<dbReference type="CDD" id="cd00515">
    <property type="entry name" value="HAM1"/>
    <property type="match status" value="1"/>
</dbReference>
<keyword evidence="4 7" id="KW-0378">Hydrolase</keyword>
<comment type="similarity">
    <text evidence="1 7 8">Belongs to the HAM1 NTPase family.</text>
</comment>
<feature type="binding site" evidence="7">
    <location>
        <position position="37"/>
    </location>
    <ligand>
        <name>Mg(2+)</name>
        <dbReference type="ChEBI" id="CHEBI:18420"/>
    </ligand>
</feature>
<feature type="binding site" evidence="7">
    <location>
        <begin position="140"/>
        <end position="143"/>
    </location>
    <ligand>
        <name>substrate</name>
    </ligand>
</feature>
<dbReference type="STRING" id="1705564.APG08_00726"/>
<comment type="subunit">
    <text evidence="7">Homodimer.</text>
</comment>
<feature type="binding site" evidence="7">
    <location>
        <begin position="8"/>
        <end position="13"/>
    </location>
    <ligand>
        <name>substrate</name>
    </ligand>
</feature>
<feature type="binding site" evidence="7">
    <location>
        <position position="66"/>
    </location>
    <ligand>
        <name>Mg(2+)</name>
        <dbReference type="ChEBI" id="CHEBI:18420"/>
    </ligand>
</feature>
<dbReference type="Gene3D" id="3.90.950.10">
    <property type="match status" value="1"/>
</dbReference>
<dbReference type="InterPro" id="IPR020922">
    <property type="entry name" value="dITP/XTP_pyrophosphatase"/>
</dbReference>
<keyword evidence="6 7" id="KW-0546">Nucleotide metabolism</keyword>
<evidence type="ECO:0000256" key="3">
    <source>
        <dbReference type="ARBA" id="ARBA00022741"/>
    </source>
</evidence>
<evidence type="ECO:0000256" key="2">
    <source>
        <dbReference type="ARBA" id="ARBA00022723"/>
    </source>
</evidence>
<gene>
    <name evidence="9" type="ORF">AMQ22_00363</name>
</gene>
<name>A0A150J7M9_9EURY</name>
<evidence type="ECO:0000256" key="8">
    <source>
        <dbReference type="RuleBase" id="RU003781"/>
    </source>
</evidence>
<dbReference type="GO" id="GO:0036220">
    <property type="term" value="F:ITP diphosphatase activity"/>
    <property type="evidence" value="ECO:0007669"/>
    <property type="project" value="UniProtKB-UniRule"/>
</dbReference>
<comment type="catalytic activity">
    <reaction evidence="7">
        <text>ITP + H2O = IMP + diphosphate + H(+)</text>
        <dbReference type="Rhea" id="RHEA:29399"/>
        <dbReference type="ChEBI" id="CHEBI:15377"/>
        <dbReference type="ChEBI" id="CHEBI:15378"/>
        <dbReference type="ChEBI" id="CHEBI:33019"/>
        <dbReference type="ChEBI" id="CHEBI:58053"/>
        <dbReference type="ChEBI" id="CHEBI:61402"/>
        <dbReference type="EC" id="3.6.1.66"/>
    </reaction>
</comment>
<dbReference type="GO" id="GO:0036222">
    <property type="term" value="F:XTP diphosphatase activity"/>
    <property type="evidence" value="ECO:0007669"/>
    <property type="project" value="UniProtKB-UniRule"/>
</dbReference>
<comment type="cofactor">
    <cofactor evidence="7">
        <name>Mg(2+)</name>
        <dbReference type="ChEBI" id="CHEBI:18420"/>
    </cofactor>
    <text evidence="7">Binds 1 Mg(2+) ion per subunit.</text>
</comment>
<evidence type="ECO:0000256" key="7">
    <source>
        <dbReference type="HAMAP-Rule" id="MF_01405"/>
    </source>
</evidence>
<proteinExistence type="inferred from homology"/>
<dbReference type="PANTHER" id="PTHR11067:SF9">
    <property type="entry name" value="INOSINE TRIPHOSPHATE PYROPHOSPHATASE"/>
    <property type="match status" value="1"/>
</dbReference>
<dbReference type="GO" id="GO:0017111">
    <property type="term" value="F:ribonucleoside triphosphate phosphatase activity"/>
    <property type="evidence" value="ECO:0007669"/>
    <property type="project" value="InterPro"/>
</dbReference>
<feature type="binding site" evidence="7">
    <location>
        <position position="163"/>
    </location>
    <ligand>
        <name>substrate</name>
    </ligand>
</feature>
<dbReference type="SUPFAM" id="SSF52972">
    <property type="entry name" value="ITPase-like"/>
    <property type="match status" value="1"/>
</dbReference>
<accession>A0A150J7M9</accession>
<dbReference type="GO" id="GO:0000166">
    <property type="term" value="F:nucleotide binding"/>
    <property type="evidence" value="ECO:0007669"/>
    <property type="project" value="UniProtKB-KW"/>
</dbReference>
<dbReference type="PANTHER" id="PTHR11067">
    <property type="entry name" value="INOSINE TRIPHOSPHATE PYROPHOSPHATASE/HAM1 PROTEIN"/>
    <property type="match status" value="1"/>
</dbReference>
<organism evidence="9 10">
    <name type="scientific">Candidatus Methanofastidiosum methylothiophilum</name>
    <dbReference type="NCBI Taxonomy" id="1705564"/>
    <lineage>
        <taxon>Archaea</taxon>
        <taxon>Methanobacteriati</taxon>
        <taxon>Methanobacteriota</taxon>
        <taxon>Stenosarchaea group</taxon>
        <taxon>Candidatus Methanofastidiosia</taxon>
        <taxon>Candidatus Methanofastidiosales</taxon>
        <taxon>Candidatus Methanofastidiosaceae</taxon>
        <taxon>Candidatus Methanofastidiosum</taxon>
    </lineage>
</organism>
<dbReference type="InterPro" id="IPR029001">
    <property type="entry name" value="ITPase-like_fam"/>
</dbReference>
<comment type="catalytic activity">
    <reaction evidence="7">
        <text>XTP + H2O = XMP + diphosphate + H(+)</text>
        <dbReference type="Rhea" id="RHEA:28610"/>
        <dbReference type="ChEBI" id="CHEBI:15377"/>
        <dbReference type="ChEBI" id="CHEBI:15378"/>
        <dbReference type="ChEBI" id="CHEBI:33019"/>
        <dbReference type="ChEBI" id="CHEBI:57464"/>
        <dbReference type="ChEBI" id="CHEBI:61314"/>
        <dbReference type="EC" id="3.6.1.66"/>
    </reaction>
</comment>
<evidence type="ECO:0000313" key="10">
    <source>
        <dbReference type="Proteomes" id="UP000075398"/>
    </source>
</evidence>
<dbReference type="HAMAP" id="MF_01405">
    <property type="entry name" value="Non_canon_purine_NTPase"/>
    <property type="match status" value="1"/>
</dbReference>
<comment type="catalytic activity">
    <reaction evidence="7">
        <text>dITP + H2O = dIMP + diphosphate + H(+)</text>
        <dbReference type="Rhea" id="RHEA:28342"/>
        <dbReference type="ChEBI" id="CHEBI:15377"/>
        <dbReference type="ChEBI" id="CHEBI:15378"/>
        <dbReference type="ChEBI" id="CHEBI:33019"/>
        <dbReference type="ChEBI" id="CHEBI:61194"/>
        <dbReference type="ChEBI" id="CHEBI:61382"/>
        <dbReference type="EC" id="3.6.1.66"/>
    </reaction>
</comment>
<evidence type="ECO:0000256" key="1">
    <source>
        <dbReference type="ARBA" id="ARBA00008023"/>
    </source>
</evidence>
<evidence type="ECO:0000313" key="9">
    <source>
        <dbReference type="EMBL" id="KYC53252.1"/>
    </source>
</evidence>
<dbReference type="Pfam" id="PF01725">
    <property type="entry name" value="Ham1p_like"/>
    <property type="match status" value="1"/>
</dbReference>
<dbReference type="Proteomes" id="UP000075398">
    <property type="component" value="Unassembled WGS sequence"/>
</dbReference>
<dbReference type="EC" id="3.6.1.66" evidence="7"/>
<feature type="binding site" evidence="7">
    <location>
        <begin position="168"/>
        <end position="169"/>
    </location>
    <ligand>
        <name>substrate</name>
    </ligand>
</feature>